<proteinExistence type="predicted"/>
<organism evidence="1 2">
    <name type="scientific">Desulfovibrio piger</name>
    <dbReference type="NCBI Taxonomy" id="901"/>
    <lineage>
        <taxon>Bacteria</taxon>
        <taxon>Pseudomonadati</taxon>
        <taxon>Thermodesulfobacteriota</taxon>
        <taxon>Desulfovibrionia</taxon>
        <taxon>Desulfovibrionales</taxon>
        <taxon>Desulfovibrionaceae</taxon>
        <taxon>Desulfovibrio</taxon>
    </lineage>
</organism>
<reference evidence="1 2" key="1">
    <citation type="submission" date="2020-04" db="EMBL/GenBank/DDBJ databases">
        <authorList>
            <person name="Hitch T.C.A."/>
            <person name="Wylensek D."/>
            <person name="Clavel T."/>
        </authorList>
    </citation>
    <scope>NUCLEOTIDE SEQUENCE [LARGE SCALE GENOMIC DNA]</scope>
    <source>
        <strain evidence="1 2">PG-251-APC-1</strain>
    </source>
</reference>
<comment type="caution">
    <text evidence="1">The sequence shown here is derived from an EMBL/GenBank/DDBJ whole genome shotgun (WGS) entry which is preliminary data.</text>
</comment>
<dbReference type="EMBL" id="JABAFY010000091">
    <property type="protein sequence ID" value="NME53243.1"/>
    <property type="molecule type" value="Genomic_DNA"/>
</dbReference>
<dbReference type="AlphaFoldDB" id="A0A848CLK1"/>
<evidence type="ECO:0000313" key="1">
    <source>
        <dbReference type="EMBL" id="NME53243.1"/>
    </source>
</evidence>
<evidence type="ECO:0000313" key="2">
    <source>
        <dbReference type="Proteomes" id="UP000522333"/>
    </source>
</evidence>
<name>A0A848CLK1_9BACT</name>
<evidence type="ECO:0008006" key="3">
    <source>
        <dbReference type="Google" id="ProtNLM"/>
    </source>
</evidence>
<protein>
    <recommendedName>
        <fullName evidence="3">Phage protein</fullName>
    </recommendedName>
</protein>
<dbReference type="RefSeq" id="WP_168936520.1">
    <property type="nucleotide sequence ID" value="NZ_JABAFY010000091.1"/>
</dbReference>
<accession>A0A848CLK1</accession>
<gene>
    <name evidence="1" type="ORF">HF854_12165</name>
</gene>
<dbReference type="Proteomes" id="UP000522333">
    <property type="component" value="Unassembled WGS sequence"/>
</dbReference>
<sequence>MSFSPIDKIESTAPVRDESSWVDQYKEAFVEHQHDTSQLTLILPDDCLVVVGPPRLSHASSENSFYPVGFLNSINISETRNVQPMKAIGSRRHIFAATNAPVQGSIGRLLFLGRNMLNALYANADFGPGITDRNSKYNGSAISDDGIWNDNLEEDIFRVPFGMGIVYNAPATLADGSVVAGAQYLEVCTLLNRNTAIQSGQAMIMEQVSFMADRLVPWTSYDTLDKGALDAVIGSYGSLN</sequence>